<proteinExistence type="inferred from homology"/>
<feature type="transmembrane region" description="Helical" evidence="7">
    <location>
        <begin position="211"/>
        <end position="236"/>
    </location>
</feature>
<gene>
    <name evidence="9" type="ORF">EV213_10429</name>
</gene>
<feature type="transmembrane region" description="Helical" evidence="7">
    <location>
        <begin position="167"/>
        <end position="190"/>
    </location>
</feature>
<comment type="caution">
    <text evidence="9">The sequence shown here is derived from an EMBL/GenBank/DDBJ whole genome shotgun (WGS) entry which is preliminary data.</text>
</comment>
<evidence type="ECO:0000313" key="10">
    <source>
        <dbReference type="Proteomes" id="UP000295632"/>
    </source>
</evidence>
<organism evidence="9 10">
    <name type="scientific">Aureibacillus halotolerans</name>
    <dbReference type="NCBI Taxonomy" id="1508390"/>
    <lineage>
        <taxon>Bacteria</taxon>
        <taxon>Bacillati</taxon>
        <taxon>Bacillota</taxon>
        <taxon>Bacilli</taxon>
        <taxon>Bacillales</taxon>
        <taxon>Bacillaceae</taxon>
        <taxon>Aureibacillus</taxon>
    </lineage>
</organism>
<comment type="similarity">
    <text evidence="7">Belongs to the binding-protein-dependent transport system permease family.</text>
</comment>
<dbReference type="EMBL" id="SNYJ01000004">
    <property type="protein sequence ID" value="TDQ41032.1"/>
    <property type="molecule type" value="Genomic_DNA"/>
</dbReference>
<evidence type="ECO:0000256" key="3">
    <source>
        <dbReference type="ARBA" id="ARBA00022475"/>
    </source>
</evidence>
<keyword evidence="6 7" id="KW-0472">Membrane</keyword>
<dbReference type="RefSeq" id="WP_133579638.1">
    <property type="nucleotide sequence ID" value="NZ_SNYJ01000004.1"/>
</dbReference>
<sequence length="327" mass="37093">MKLNTERLTRTVVQKVDKQKVATYARKTKKIATYISYYLLLLSLSFVFLYPLLYMISQSLMRPQDVADATIQWIPKVFALENYAIAFGAIDYWKGLLNSIWISFGSAILQILSCSFIGYGFARYKFPGKSLWMALLVFTFLVPPQTIVVPLYIFFSDLGWINTLFPFIVPALFGFGLKGALFVLIFIQFYSGLPKVLEEAARIDGAGAFRTYWMIMFPLARPAMIVVFLFSVVWNWNDVFQPNMYLLLPEFFNLAQNLATFNGNASVQGMSQAQQTVSTQAAMSMTPTLLNQIMAAVILMILPIVILYLFVQRSFVESIERSGISGE</sequence>
<dbReference type="GO" id="GO:0055085">
    <property type="term" value="P:transmembrane transport"/>
    <property type="evidence" value="ECO:0007669"/>
    <property type="project" value="InterPro"/>
</dbReference>
<dbReference type="PROSITE" id="PS50928">
    <property type="entry name" value="ABC_TM1"/>
    <property type="match status" value="1"/>
</dbReference>
<dbReference type="SUPFAM" id="SSF161098">
    <property type="entry name" value="MetI-like"/>
    <property type="match status" value="1"/>
</dbReference>
<dbReference type="InterPro" id="IPR000515">
    <property type="entry name" value="MetI-like"/>
</dbReference>
<keyword evidence="4 7" id="KW-0812">Transmembrane</keyword>
<keyword evidence="2 7" id="KW-0813">Transport</keyword>
<dbReference type="PANTHER" id="PTHR43744:SF6">
    <property type="entry name" value="ABC TRANSPORTER PERMEASE PROTEIN YESQ-RELATED"/>
    <property type="match status" value="1"/>
</dbReference>
<keyword evidence="3" id="KW-1003">Cell membrane</keyword>
<evidence type="ECO:0000313" key="9">
    <source>
        <dbReference type="EMBL" id="TDQ41032.1"/>
    </source>
</evidence>
<accession>A0A4R6U630</accession>
<keyword evidence="10" id="KW-1185">Reference proteome</keyword>
<evidence type="ECO:0000256" key="2">
    <source>
        <dbReference type="ARBA" id="ARBA00022448"/>
    </source>
</evidence>
<evidence type="ECO:0000256" key="4">
    <source>
        <dbReference type="ARBA" id="ARBA00022692"/>
    </source>
</evidence>
<evidence type="ECO:0000256" key="5">
    <source>
        <dbReference type="ARBA" id="ARBA00022989"/>
    </source>
</evidence>
<feature type="domain" description="ABC transmembrane type-1" evidence="8">
    <location>
        <begin position="96"/>
        <end position="311"/>
    </location>
</feature>
<dbReference type="CDD" id="cd06261">
    <property type="entry name" value="TM_PBP2"/>
    <property type="match status" value="1"/>
</dbReference>
<dbReference type="PANTHER" id="PTHR43744">
    <property type="entry name" value="ABC TRANSPORTER PERMEASE PROTEIN MG189-RELATED-RELATED"/>
    <property type="match status" value="1"/>
</dbReference>
<feature type="transmembrane region" description="Helical" evidence="7">
    <location>
        <begin position="35"/>
        <end position="56"/>
    </location>
</feature>
<feature type="transmembrane region" description="Helical" evidence="7">
    <location>
        <begin position="134"/>
        <end position="155"/>
    </location>
</feature>
<comment type="subcellular location">
    <subcellularLocation>
        <location evidence="1 7">Cell membrane</location>
        <topology evidence="1 7">Multi-pass membrane protein</topology>
    </subcellularLocation>
</comment>
<evidence type="ECO:0000259" key="8">
    <source>
        <dbReference type="PROSITE" id="PS50928"/>
    </source>
</evidence>
<evidence type="ECO:0000256" key="7">
    <source>
        <dbReference type="RuleBase" id="RU363032"/>
    </source>
</evidence>
<dbReference type="OrthoDB" id="9771544at2"/>
<name>A0A4R6U630_9BACI</name>
<dbReference type="Gene3D" id="1.10.3720.10">
    <property type="entry name" value="MetI-like"/>
    <property type="match status" value="1"/>
</dbReference>
<keyword evidence="9" id="KW-0762">Sugar transport</keyword>
<dbReference type="InterPro" id="IPR035906">
    <property type="entry name" value="MetI-like_sf"/>
</dbReference>
<feature type="transmembrane region" description="Helical" evidence="7">
    <location>
        <begin position="100"/>
        <end position="122"/>
    </location>
</feature>
<reference evidence="9 10" key="1">
    <citation type="submission" date="2019-03" db="EMBL/GenBank/DDBJ databases">
        <title>Genomic Encyclopedia of Type Strains, Phase IV (KMG-IV): sequencing the most valuable type-strain genomes for metagenomic binning, comparative biology and taxonomic classification.</title>
        <authorList>
            <person name="Goeker M."/>
        </authorList>
    </citation>
    <scope>NUCLEOTIDE SEQUENCE [LARGE SCALE GENOMIC DNA]</scope>
    <source>
        <strain evidence="9 10">DSM 28697</strain>
    </source>
</reference>
<keyword evidence="5 7" id="KW-1133">Transmembrane helix</keyword>
<dbReference type="GO" id="GO:0005886">
    <property type="term" value="C:plasma membrane"/>
    <property type="evidence" value="ECO:0007669"/>
    <property type="project" value="UniProtKB-SubCell"/>
</dbReference>
<dbReference type="Pfam" id="PF00528">
    <property type="entry name" value="BPD_transp_1"/>
    <property type="match status" value="1"/>
</dbReference>
<evidence type="ECO:0000256" key="6">
    <source>
        <dbReference type="ARBA" id="ARBA00023136"/>
    </source>
</evidence>
<dbReference type="Proteomes" id="UP000295632">
    <property type="component" value="Unassembled WGS sequence"/>
</dbReference>
<evidence type="ECO:0000256" key="1">
    <source>
        <dbReference type="ARBA" id="ARBA00004651"/>
    </source>
</evidence>
<feature type="transmembrane region" description="Helical" evidence="7">
    <location>
        <begin position="293"/>
        <end position="311"/>
    </location>
</feature>
<protein>
    <submittedName>
        <fullName evidence="9">Multiple sugar transport system permease protein</fullName>
    </submittedName>
</protein>
<dbReference type="AlphaFoldDB" id="A0A4R6U630"/>